<evidence type="ECO:0000256" key="1">
    <source>
        <dbReference type="SAM" id="MobiDB-lite"/>
    </source>
</evidence>
<gene>
    <name evidence="2" type="ORF">CK203_083161</name>
</gene>
<accession>A0A438DWK9</accession>
<dbReference type="AlphaFoldDB" id="A0A438DWK9"/>
<dbReference type="Proteomes" id="UP000288805">
    <property type="component" value="Unassembled WGS sequence"/>
</dbReference>
<name>A0A438DWK9_VITVI</name>
<proteinExistence type="predicted"/>
<reference evidence="2 3" key="1">
    <citation type="journal article" date="2018" name="PLoS Genet.">
        <title>Population sequencing reveals clonal diversity and ancestral inbreeding in the grapevine cultivar Chardonnay.</title>
        <authorList>
            <person name="Roach M.J."/>
            <person name="Johnson D.L."/>
            <person name="Bohlmann J."/>
            <person name="van Vuuren H.J."/>
            <person name="Jones S.J."/>
            <person name="Pretorius I.S."/>
            <person name="Schmidt S.A."/>
            <person name="Borneman A.R."/>
        </authorList>
    </citation>
    <scope>NUCLEOTIDE SEQUENCE [LARGE SCALE GENOMIC DNA]</scope>
    <source>
        <strain evidence="3">cv. Chardonnay</strain>
        <tissue evidence="2">Leaf</tissue>
    </source>
</reference>
<feature type="region of interest" description="Disordered" evidence="1">
    <location>
        <begin position="1"/>
        <end position="34"/>
    </location>
</feature>
<comment type="caution">
    <text evidence="2">The sequence shown here is derived from an EMBL/GenBank/DDBJ whole genome shotgun (WGS) entry which is preliminary data.</text>
</comment>
<dbReference type="EMBL" id="QGNW01001469">
    <property type="protein sequence ID" value="RVW39874.1"/>
    <property type="molecule type" value="Genomic_DNA"/>
</dbReference>
<protein>
    <submittedName>
        <fullName evidence="2">Uncharacterized protein</fullName>
    </submittedName>
</protein>
<evidence type="ECO:0000313" key="3">
    <source>
        <dbReference type="Proteomes" id="UP000288805"/>
    </source>
</evidence>
<organism evidence="2 3">
    <name type="scientific">Vitis vinifera</name>
    <name type="common">Grape</name>
    <dbReference type="NCBI Taxonomy" id="29760"/>
    <lineage>
        <taxon>Eukaryota</taxon>
        <taxon>Viridiplantae</taxon>
        <taxon>Streptophyta</taxon>
        <taxon>Embryophyta</taxon>
        <taxon>Tracheophyta</taxon>
        <taxon>Spermatophyta</taxon>
        <taxon>Magnoliopsida</taxon>
        <taxon>eudicotyledons</taxon>
        <taxon>Gunneridae</taxon>
        <taxon>Pentapetalae</taxon>
        <taxon>rosids</taxon>
        <taxon>Vitales</taxon>
        <taxon>Vitaceae</taxon>
        <taxon>Viteae</taxon>
        <taxon>Vitis</taxon>
    </lineage>
</organism>
<sequence>MASRREMVASRAQGKRPAEPSQPEQTEARRKARHQDEVSYLEAFIVDSILIGEKDSRGVSDDDAYDILFFSKYGCYVMAWMQSHGNFSHLEVISYELLEGEVFNSKFCINSLEPISIAIERIGSSRWGCNYGDACFPNRCLPKAISFSIQLQIVHGLNRWILDFLSFEMRGLELDIPPPPQSEGIHFEATFSKPMMTKSSYIAGSSSQPSFTELPHTKIPSHAPDHAPWMDVSAQISSLRTRMEELALVSDT</sequence>
<evidence type="ECO:0000313" key="2">
    <source>
        <dbReference type="EMBL" id="RVW39874.1"/>
    </source>
</evidence>